<evidence type="ECO:0000256" key="1">
    <source>
        <dbReference type="SAM" id="MobiDB-lite"/>
    </source>
</evidence>
<dbReference type="InterPro" id="IPR039353">
    <property type="entry name" value="TF_Adf1"/>
</dbReference>
<organism evidence="4 5">
    <name type="scientific">Temnothorax curvispinosus</name>
    <dbReference type="NCBI Taxonomy" id="300111"/>
    <lineage>
        <taxon>Eukaryota</taxon>
        <taxon>Metazoa</taxon>
        <taxon>Ecdysozoa</taxon>
        <taxon>Arthropoda</taxon>
        <taxon>Hexapoda</taxon>
        <taxon>Insecta</taxon>
        <taxon>Pterygota</taxon>
        <taxon>Neoptera</taxon>
        <taxon>Endopterygota</taxon>
        <taxon>Hymenoptera</taxon>
        <taxon>Apocrita</taxon>
        <taxon>Aculeata</taxon>
        <taxon>Formicoidea</taxon>
        <taxon>Formicidae</taxon>
        <taxon>Myrmicinae</taxon>
        <taxon>Temnothorax</taxon>
    </lineage>
</organism>
<dbReference type="PROSITE" id="PS51294">
    <property type="entry name" value="HTH_MYB"/>
    <property type="match status" value="1"/>
</dbReference>
<name>A0A6J1PHB1_9HYME</name>
<feature type="domain" description="HTH myb-type" evidence="3">
    <location>
        <begin position="1"/>
        <end position="32"/>
    </location>
</feature>
<evidence type="ECO:0000313" key="4">
    <source>
        <dbReference type="Proteomes" id="UP000504618"/>
    </source>
</evidence>
<feature type="domain" description="MADF" evidence="2">
    <location>
        <begin position="1"/>
        <end position="68"/>
    </location>
</feature>
<gene>
    <name evidence="5" type="primary">LOC112452788</name>
</gene>
<protein>
    <submittedName>
        <fullName evidence="5">Uncharacterized protein LOC112452788</fullName>
    </submittedName>
</protein>
<evidence type="ECO:0000313" key="5">
    <source>
        <dbReference type="RefSeq" id="XP_024868957.1"/>
    </source>
</evidence>
<dbReference type="PROSITE" id="PS51029">
    <property type="entry name" value="MADF"/>
    <property type="match status" value="1"/>
</dbReference>
<dbReference type="GO" id="GO:0005667">
    <property type="term" value="C:transcription regulator complex"/>
    <property type="evidence" value="ECO:0007669"/>
    <property type="project" value="TreeGrafter"/>
</dbReference>
<dbReference type="RefSeq" id="XP_024868957.1">
    <property type="nucleotide sequence ID" value="XM_025013189.1"/>
</dbReference>
<dbReference type="OrthoDB" id="7556991at2759"/>
<dbReference type="GO" id="GO:0006357">
    <property type="term" value="P:regulation of transcription by RNA polymerase II"/>
    <property type="evidence" value="ECO:0007669"/>
    <property type="project" value="TreeGrafter"/>
</dbReference>
<evidence type="ECO:0000259" key="2">
    <source>
        <dbReference type="PROSITE" id="PS51029"/>
    </source>
</evidence>
<dbReference type="GeneID" id="112452788"/>
<proteinExistence type="predicted"/>
<dbReference type="Pfam" id="PF10545">
    <property type="entry name" value="MADF_DNA_bdg"/>
    <property type="match status" value="1"/>
</dbReference>
<keyword evidence="4" id="KW-1185">Reference proteome</keyword>
<accession>A0A6J1PHB1</accession>
<feature type="region of interest" description="Disordered" evidence="1">
    <location>
        <begin position="148"/>
        <end position="201"/>
    </location>
</feature>
<dbReference type="GO" id="GO:0005634">
    <property type="term" value="C:nucleus"/>
    <property type="evidence" value="ECO:0007669"/>
    <property type="project" value="TreeGrafter"/>
</dbReference>
<evidence type="ECO:0000259" key="3">
    <source>
        <dbReference type="PROSITE" id="PS51294"/>
    </source>
</evidence>
<dbReference type="InterPro" id="IPR017930">
    <property type="entry name" value="Myb_dom"/>
</dbReference>
<dbReference type="AlphaFoldDB" id="A0A6J1PHB1"/>
<sequence>MKENAWTEIANVLDTTVTECQNRWTRLRQRFSKERQLQEQETRSGAGKPMRQKWILFESLAFLGRHITHRRSFSNVNCAKPSGPSGISEVALKTQHSRVLQDKHEMTANNNLNTPLSTSGQQSLYTLPSKEVCNTLPKSVYENQSISNSKLGHDLRPPSPLQSLPPLAVEETSLSSTSSSISRQTPASETEETNVVSPPSSCFSGNMQRTFKKQKINPVEIAFHQMNNTLSNIAEMCSRKKPVNDNDPDVVIGKLVTAELQTATEPYKSELKRKFMELLYFSKTM</sequence>
<dbReference type="PANTHER" id="PTHR12243:SF67">
    <property type="entry name" value="COREPRESSOR OF PANGOLIN, ISOFORM A-RELATED"/>
    <property type="match status" value="1"/>
</dbReference>
<reference evidence="5" key="1">
    <citation type="submission" date="2025-08" db="UniProtKB">
        <authorList>
            <consortium name="RefSeq"/>
        </authorList>
    </citation>
    <scope>IDENTIFICATION</scope>
    <source>
        <tissue evidence="5">Whole body</tissue>
    </source>
</reference>
<feature type="compositionally biased region" description="Low complexity" evidence="1">
    <location>
        <begin position="161"/>
        <end position="188"/>
    </location>
</feature>
<dbReference type="PANTHER" id="PTHR12243">
    <property type="entry name" value="MADF DOMAIN TRANSCRIPTION FACTOR"/>
    <property type="match status" value="1"/>
</dbReference>
<dbReference type="InterPro" id="IPR006578">
    <property type="entry name" value="MADF-dom"/>
</dbReference>
<dbReference type="Proteomes" id="UP000504618">
    <property type="component" value="Unplaced"/>
</dbReference>